<sequence length="1314" mass="145852">MQKLRSTFKRSRTPTGAEMKSQSSLEVPKQIRSASFDEIQLQTKRQDDSSSSSTCSPSRSQGSMRARRGSSTLKVPQLTGQRSKSFDAYSASSGSSPSQQLPPGGIERPETPIIQVSGCYHCACVEEYRNLWLAEDISREEAEIYEIVSTDSSENESDHEDENKRDGSPEIRVTLTSDNDPCESQCVPPEITEDASTEPDSEVRTEFPERQRRLSRQEALTTFPLEHLPALVSAATSEADDDDDDEENEIVEPCTSQFVVRDIFLTVPELKRDRAASVDSCFNNNKNGGAANADSLAVPQQSIRSKSVDIVLPTDARTRYTALLPGKESRPSIGGREDSGEDSRDGGGSSGHREPRSTPDWGPNAINGEHLWVPTATSGDFCYVNDCSKHGPRLKCPACRVVAHACCVGSLEFACKSSFRDVGVRQYREQTTTHHHWVHRRSQKGKCANCGKSFQSKLSFSSREIVAVSCSWCKAAYHNKESCFNVQKIGENCELGIHASIVVPPSWIVKLPRKGSFKSSLRRSPRRKKSSDGSSYRRKNKEKEKEEKEKEKEKEKDQGELWIVKPIPTATVKPVLVFINPKSGGNQGAKLLQKFQWLLNPRQVFDLTQGGPRMGLELFKKVPNLRVLACGGDGTVGWVLSILDQIGAYPAPAVGVLPLGTGNDLARALGWGGGYKDEPIGKILTSISDSETTLLDRWQLKVERNPDAKNDDDGGKGKESLPLNVVNNYFSLGVDAHIALEFHEAREAHPEKFNSRMRNKLFYGQMGCKDLLLTKWKDLSDFVTLECDGQDMTPKLREHRVHAILFLNIASYGGGTHPWSAGSSTREPAMDDGLIEVVGLTTYQLPLLQARGHGTCIVQCSTAKLVTTKTIPMQVDGEACRLLPSIITLSMLNKATMLAKRRNAGKSHQHTARLDRLKLPVMRIKMLDYEAYHHNKEKLKEVAESWLAEPLDLDPATDLESLRKLLAKDYNLDSCCFLDTYTAERFFRIDRGQEQLHYVTDVAVDAVYILDEDALQHQSDGQAGPSQIIGNQEAETAQLRLPSDERLKETPAVTEKTNQPNGNTRGQEQPFVAGKIKLSRQPESLDKDSESQNGVRPKDPVNRNSLDVPPSETKNGEPRPYIRRESLKQNSHIAIARAEQSQHQTDRSLAFISPRDRLFGLNSGVHGFTAELLEKNCDEILRAAKIGDLPTLKQLHQKGYSLLSIDETGQTALHLASRHGHKDIVRYLIACAPPTILNMIDNDKGQTALHKAAQNKRRSICCMLVAGGASLMMKDRHGNTPHQLALIAEDHDLAAYLQSQEHFQLATDEMESDL</sequence>
<evidence type="ECO:0000256" key="5">
    <source>
        <dbReference type="ARBA" id="ARBA00022737"/>
    </source>
</evidence>
<feature type="domain" description="DAGKc" evidence="15">
    <location>
        <begin position="570"/>
        <end position="705"/>
    </location>
</feature>
<dbReference type="CDD" id="cd20802">
    <property type="entry name" value="C1_DGK_typeIV_rpt1"/>
    <property type="match status" value="1"/>
</dbReference>
<dbReference type="InterPro" id="IPR000756">
    <property type="entry name" value="Diacylglycerol_kin_accessory"/>
</dbReference>
<dbReference type="InterPro" id="IPR037607">
    <property type="entry name" value="DGK"/>
</dbReference>
<dbReference type="PANTHER" id="PTHR11255:SF80">
    <property type="entry name" value="EYE-SPECIFIC DIACYLGLYCEROL KINASE"/>
    <property type="match status" value="1"/>
</dbReference>
<dbReference type="InterPro" id="IPR001206">
    <property type="entry name" value="Diacylglycerol_kinase_cat_dom"/>
</dbReference>
<evidence type="ECO:0000256" key="4">
    <source>
        <dbReference type="ARBA" id="ARBA00022723"/>
    </source>
</evidence>
<evidence type="ECO:0000313" key="16">
    <source>
        <dbReference type="EMBL" id="KAL0104890.1"/>
    </source>
</evidence>
<feature type="compositionally biased region" description="Acidic residues" evidence="14">
    <location>
        <begin position="191"/>
        <end position="200"/>
    </location>
</feature>
<evidence type="ECO:0000256" key="1">
    <source>
        <dbReference type="ARBA" id="ARBA00001383"/>
    </source>
</evidence>
<feature type="region of interest" description="Disordered" evidence="14">
    <location>
        <begin position="321"/>
        <end position="369"/>
    </location>
</feature>
<dbReference type="Pfam" id="PF00781">
    <property type="entry name" value="DAGK_cat"/>
    <property type="match status" value="1"/>
</dbReference>
<feature type="compositionally biased region" description="Low complexity" evidence="14">
    <location>
        <begin position="49"/>
        <end position="63"/>
    </location>
</feature>
<proteinExistence type="inferred from homology"/>
<evidence type="ECO:0000259" key="15">
    <source>
        <dbReference type="PROSITE" id="PS50146"/>
    </source>
</evidence>
<keyword evidence="4" id="KW-0479">Metal-binding</keyword>
<evidence type="ECO:0000256" key="2">
    <source>
        <dbReference type="ARBA" id="ARBA00009280"/>
    </source>
</evidence>
<dbReference type="InterPro" id="IPR002219">
    <property type="entry name" value="PKC_DAG/PE"/>
</dbReference>
<evidence type="ECO:0000256" key="11">
    <source>
        <dbReference type="ARBA" id="ARBA00023043"/>
    </source>
</evidence>
<dbReference type="PROSITE" id="PS50146">
    <property type="entry name" value="DAGK"/>
    <property type="match status" value="1"/>
</dbReference>
<dbReference type="PROSITE" id="PS50297">
    <property type="entry name" value="ANK_REP_REGION"/>
    <property type="match status" value="2"/>
</dbReference>
<dbReference type="PROSITE" id="PS50088">
    <property type="entry name" value="ANK_REPEAT"/>
    <property type="match status" value="2"/>
</dbReference>
<dbReference type="PANTHER" id="PTHR11255">
    <property type="entry name" value="DIACYLGLYCEROL KINASE"/>
    <property type="match status" value="1"/>
</dbReference>
<dbReference type="Gene3D" id="3.40.50.10330">
    <property type="entry name" value="Probable inorganic polyphosphate/atp-NAD kinase, domain 1"/>
    <property type="match status" value="1"/>
</dbReference>
<accession>A0AAW2EPF6</accession>
<feature type="repeat" description="ANK" evidence="12">
    <location>
        <begin position="1244"/>
        <end position="1276"/>
    </location>
</feature>
<evidence type="ECO:0000256" key="13">
    <source>
        <dbReference type="RuleBase" id="RU361128"/>
    </source>
</evidence>
<feature type="compositionally biased region" description="Basic and acidic residues" evidence="14">
    <location>
        <begin position="327"/>
        <end position="357"/>
    </location>
</feature>
<feature type="compositionally biased region" description="Polar residues" evidence="14">
    <location>
        <begin position="69"/>
        <end position="82"/>
    </location>
</feature>
<feature type="region of interest" description="Disordered" evidence="14">
    <location>
        <begin position="1036"/>
        <end position="1120"/>
    </location>
</feature>
<evidence type="ECO:0000256" key="9">
    <source>
        <dbReference type="ARBA" id="ARBA00022833"/>
    </source>
</evidence>
<dbReference type="FunFam" id="2.60.200.40:FF:000012">
    <property type="entry name" value="Diacylglycerol kinase"/>
    <property type="match status" value="1"/>
</dbReference>
<keyword evidence="3 13" id="KW-0808">Transferase</keyword>
<keyword evidence="10 13" id="KW-0067">ATP-binding</keyword>
<comment type="catalytic activity">
    <reaction evidence="1 13">
        <text>a 1,2-diacyl-sn-glycerol + ATP = a 1,2-diacyl-sn-glycero-3-phosphate + ADP + H(+)</text>
        <dbReference type="Rhea" id="RHEA:10272"/>
        <dbReference type="ChEBI" id="CHEBI:15378"/>
        <dbReference type="ChEBI" id="CHEBI:17815"/>
        <dbReference type="ChEBI" id="CHEBI:30616"/>
        <dbReference type="ChEBI" id="CHEBI:58608"/>
        <dbReference type="ChEBI" id="CHEBI:456216"/>
        <dbReference type="EC" id="2.7.1.107"/>
    </reaction>
</comment>
<dbReference type="EMBL" id="JADYXP020000019">
    <property type="protein sequence ID" value="KAL0104890.1"/>
    <property type="molecule type" value="Genomic_DNA"/>
</dbReference>
<evidence type="ECO:0000256" key="7">
    <source>
        <dbReference type="ARBA" id="ARBA00022771"/>
    </source>
</evidence>
<dbReference type="InterPro" id="IPR017438">
    <property type="entry name" value="ATP-NAD_kinase_N"/>
</dbReference>
<feature type="compositionally biased region" description="Basic residues" evidence="14">
    <location>
        <begin position="1"/>
        <end position="12"/>
    </location>
</feature>
<dbReference type="EC" id="2.7.1.107" evidence="13"/>
<dbReference type="GO" id="GO:0043052">
    <property type="term" value="P:thermotaxis"/>
    <property type="evidence" value="ECO:0007669"/>
    <property type="project" value="UniProtKB-ARBA"/>
</dbReference>
<dbReference type="SMART" id="SM00248">
    <property type="entry name" value="ANK"/>
    <property type="match status" value="2"/>
</dbReference>
<evidence type="ECO:0000256" key="10">
    <source>
        <dbReference type="ARBA" id="ARBA00022840"/>
    </source>
</evidence>
<keyword evidence="8 13" id="KW-0418">Kinase</keyword>
<protein>
    <recommendedName>
        <fullName evidence="13">Diacylglycerol kinase</fullName>
        <shortName evidence="13">DAG kinase</shortName>
        <ecNumber evidence="13">2.7.1.107</ecNumber>
    </recommendedName>
</protein>
<evidence type="ECO:0000256" key="14">
    <source>
        <dbReference type="SAM" id="MobiDB-lite"/>
    </source>
</evidence>
<dbReference type="GO" id="GO:0007200">
    <property type="term" value="P:phospholipase C-activating G protein-coupled receptor signaling pathway"/>
    <property type="evidence" value="ECO:0007669"/>
    <property type="project" value="InterPro"/>
</dbReference>
<dbReference type="Gene3D" id="2.60.200.40">
    <property type="match status" value="1"/>
</dbReference>
<feature type="compositionally biased region" description="Basic and acidic residues" evidence="14">
    <location>
        <begin position="1083"/>
        <end position="1101"/>
    </location>
</feature>
<feature type="region of interest" description="Disordered" evidence="14">
    <location>
        <begin position="148"/>
        <end position="214"/>
    </location>
</feature>
<dbReference type="FunFam" id="3.40.50.10330:FF:000020">
    <property type="entry name" value="Diacylglycerol kinase"/>
    <property type="match status" value="1"/>
</dbReference>
<evidence type="ECO:0000256" key="3">
    <source>
        <dbReference type="ARBA" id="ARBA00022679"/>
    </source>
</evidence>
<keyword evidence="7" id="KW-0863">Zinc-finger</keyword>
<name>A0AAW2EPF6_9HYME</name>
<evidence type="ECO:0000256" key="12">
    <source>
        <dbReference type="PROSITE-ProRule" id="PRU00023"/>
    </source>
</evidence>
<dbReference type="Pfam" id="PF00609">
    <property type="entry name" value="DAGK_acc"/>
    <property type="match status" value="1"/>
</dbReference>
<feature type="compositionally biased region" description="Basic residues" evidence="14">
    <location>
        <begin position="518"/>
        <end position="529"/>
    </location>
</feature>
<dbReference type="CDD" id="cd20855">
    <property type="entry name" value="C1_DGK_typeIV_rpt2"/>
    <property type="match status" value="1"/>
</dbReference>
<dbReference type="GO" id="GO:0004143">
    <property type="term" value="F:ATP-dependent diacylglycerol kinase activity"/>
    <property type="evidence" value="ECO:0007669"/>
    <property type="project" value="UniProtKB-EC"/>
</dbReference>
<keyword evidence="11 12" id="KW-0040">ANK repeat</keyword>
<dbReference type="Proteomes" id="UP001430953">
    <property type="component" value="Unassembled WGS sequence"/>
</dbReference>
<dbReference type="Pfam" id="PF00130">
    <property type="entry name" value="C1_1"/>
    <property type="match status" value="1"/>
</dbReference>
<evidence type="ECO:0000256" key="8">
    <source>
        <dbReference type="ARBA" id="ARBA00022777"/>
    </source>
</evidence>
<feature type="compositionally biased region" description="Basic and acidic residues" evidence="14">
    <location>
        <begin position="201"/>
        <end position="214"/>
    </location>
</feature>
<dbReference type="SUPFAM" id="SSF111331">
    <property type="entry name" value="NAD kinase/diacylglycerol kinase-like"/>
    <property type="match status" value="1"/>
</dbReference>
<feature type="compositionally biased region" description="Low complexity" evidence="14">
    <location>
        <begin position="86"/>
        <end position="98"/>
    </location>
</feature>
<dbReference type="Pfam" id="PF23578">
    <property type="entry name" value="DGKI"/>
    <property type="match status" value="1"/>
</dbReference>
<keyword evidence="5" id="KW-0677">Repeat</keyword>
<dbReference type="InterPro" id="IPR002110">
    <property type="entry name" value="Ankyrin_rpt"/>
</dbReference>
<feature type="compositionally biased region" description="Polar residues" evidence="14">
    <location>
        <begin position="1055"/>
        <end position="1067"/>
    </location>
</feature>
<feature type="region of interest" description="Disordered" evidence="14">
    <location>
        <begin position="518"/>
        <end position="555"/>
    </location>
</feature>
<dbReference type="SMART" id="SM00045">
    <property type="entry name" value="DAGKa"/>
    <property type="match status" value="1"/>
</dbReference>
<dbReference type="GO" id="GO:0005886">
    <property type="term" value="C:plasma membrane"/>
    <property type="evidence" value="ECO:0007669"/>
    <property type="project" value="TreeGrafter"/>
</dbReference>
<keyword evidence="6 13" id="KW-0547">Nucleotide-binding</keyword>
<dbReference type="FunFam" id="1.25.40.20:FF:000204">
    <property type="entry name" value="Diacylglycerol kinase"/>
    <property type="match status" value="1"/>
</dbReference>
<dbReference type="Gene3D" id="1.25.40.20">
    <property type="entry name" value="Ankyrin repeat-containing domain"/>
    <property type="match status" value="1"/>
</dbReference>
<dbReference type="GO" id="GO:0010646">
    <property type="term" value="P:regulation of cell communication"/>
    <property type="evidence" value="ECO:0007669"/>
    <property type="project" value="UniProtKB-ARBA"/>
</dbReference>
<dbReference type="SMART" id="SM00046">
    <property type="entry name" value="DAGKc"/>
    <property type="match status" value="1"/>
</dbReference>
<comment type="similarity">
    <text evidence="2 13">Belongs to the eukaryotic diacylglycerol kinase family.</text>
</comment>
<dbReference type="SMART" id="SM00109">
    <property type="entry name" value="C1"/>
    <property type="match status" value="2"/>
</dbReference>
<feature type="repeat" description="ANK" evidence="12">
    <location>
        <begin position="1208"/>
        <end position="1229"/>
    </location>
</feature>
<reference evidence="16 17" key="1">
    <citation type="submission" date="2023-03" db="EMBL/GenBank/DDBJ databases">
        <title>High recombination rates correlate with genetic variation in Cardiocondyla obscurior ants.</title>
        <authorList>
            <person name="Errbii M."/>
        </authorList>
    </citation>
    <scope>NUCLEOTIDE SEQUENCE [LARGE SCALE GENOMIC DNA]</scope>
    <source>
        <strain evidence="16">Alpha-2009</strain>
        <tissue evidence="16">Whole body</tissue>
    </source>
</reference>
<keyword evidence="9" id="KW-0862">Zinc</keyword>
<dbReference type="SUPFAM" id="SSF48403">
    <property type="entry name" value="Ankyrin repeat"/>
    <property type="match status" value="1"/>
</dbReference>
<gene>
    <name evidence="16" type="ORF">PUN28_016499</name>
</gene>
<dbReference type="GO" id="GO:0008270">
    <property type="term" value="F:zinc ion binding"/>
    <property type="evidence" value="ECO:0007669"/>
    <property type="project" value="UniProtKB-KW"/>
</dbReference>
<dbReference type="InterPro" id="IPR036770">
    <property type="entry name" value="Ankyrin_rpt-contain_sf"/>
</dbReference>
<feature type="region of interest" description="Disordered" evidence="14">
    <location>
        <begin position="1"/>
        <end position="109"/>
    </location>
</feature>
<evidence type="ECO:0000313" key="17">
    <source>
        <dbReference type="Proteomes" id="UP001430953"/>
    </source>
</evidence>
<dbReference type="Pfam" id="PF12796">
    <property type="entry name" value="Ank_2"/>
    <property type="match status" value="1"/>
</dbReference>
<comment type="caution">
    <text evidence="16">The sequence shown here is derived from an EMBL/GenBank/DDBJ whole genome shotgun (WGS) entry which is preliminary data.</text>
</comment>
<organism evidence="16 17">
    <name type="scientific">Cardiocondyla obscurior</name>
    <dbReference type="NCBI Taxonomy" id="286306"/>
    <lineage>
        <taxon>Eukaryota</taxon>
        <taxon>Metazoa</taxon>
        <taxon>Ecdysozoa</taxon>
        <taxon>Arthropoda</taxon>
        <taxon>Hexapoda</taxon>
        <taxon>Insecta</taxon>
        <taxon>Pterygota</taxon>
        <taxon>Neoptera</taxon>
        <taxon>Endopterygota</taxon>
        <taxon>Hymenoptera</taxon>
        <taxon>Apocrita</taxon>
        <taxon>Aculeata</taxon>
        <taxon>Formicoidea</taxon>
        <taxon>Formicidae</taxon>
        <taxon>Myrmicinae</taxon>
        <taxon>Cardiocondyla</taxon>
    </lineage>
</organism>
<dbReference type="GO" id="GO:0005524">
    <property type="term" value="F:ATP binding"/>
    <property type="evidence" value="ECO:0007669"/>
    <property type="project" value="UniProtKB-KW"/>
</dbReference>
<keyword evidence="17" id="KW-1185">Reference proteome</keyword>
<dbReference type="InterPro" id="IPR016064">
    <property type="entry name" value="NAD/diacylglycerol_kinase_sf"/>
</dbReference>
<dbReference type="GO" id="GO:0023051">
    <property type="term" value="P:regulation of signaling"/>
    <property type="evidence" value="ECO:0007669"/>
    <property type="project" value="UniProtKB-ARBA"/>
</dbReference>
<evidence type="ECO:0000256" key="6">
    <source>
        <dbReference type="ARBA" id="ARBA00022741"/>
    </source>
</evidence>
<dbReference type="InterPro" id="IPR056383">
    <property type="entry name" value="DGKI-like_dom"/>
</dbReference>
<feature type="compositionally biased region" description="Basic and acidic residues" evidence="14">
    <location>
        <begin position="541"/>
        <end position="555"/>
    </location>
</feature>